<dbReference type="PANTHER" id="PTHR30006:SF2">
    <property type="entry name" value="ABC TRANSPORTER SUBSTRATE-BINDING PROTEIN"/>
    <property type="match status" value="1"/>
</dbReference>
<organism evidence="3 4">
    <name type="scientific">Kineosporia babensis</name>
    <dbReference type="NCBI Taxonomy" id="499548"/>
    <lineage>
        <taxon>Bacteria</taxon>
        <taxon>Bacillati</taxon>
        <taxon>Actinomycetota</taxon>
        <taxon>Actinomycetes</taxon>
        <taxon>Kineosporiales</taxon>
        <taxon>Kineosporiaceae</taxon>
        <taxon>Kineosporia</taxon>
    </lineage>
</organism>
<keyword evidence="1 2" id="KW-0732">Signal</keyword>
<name>A0A9X1NCB2_9ACTN</name>
<evidence type="ECO:0000256" key="1">
    <source>
        <dbReference type="ARBA" id="ARBA00022729"/>
    </source>
</evidence>
<evidence type="ECO:0000313" key="4">
    <source>
        <dbReference type="Proteomes" id="UP001138997"/>
    </source>
</evidence>
<dbReference type="SUPFAM" id="SSF53850">
    <property type="entry name" value="Periplasmic binding protein-like II"/>
    <property type="match status" value="1"/>
</dbReference>
<reference evidence="3" key="1">
    <citation type="submission" date="2021-11" db="EMBL/GenBank/DDBJ databases">
        <title>Streptomyces corallinus and Kineosporia corallina sp. nov., two new coral-derived marine actinobacteria.</title>
        <authorList>
            <person name="Buangrab K."/>
            <person name="Sutthacheep M."/>
            <person name="Yeemin T."/>
            <person name="Harunari E."/>
            <person name="Igarashi Y."/>
            <person name="Sripreechasak P."/>
            <person name="Kanchanasin P."/>
            <person name="Tanasupawat S."/>
            <person name="Phongsopitanun W."/>
        </authorList>
    </citation>
    <scope>NUCLEOTIDE SEQUENCE</scope>
    <source>
        <strain evidence="3">JCM 31032</strain>
    </source>
</reference>
<keyword evidence="4" id="KW-1185">Reference proteome</keyword>
<sequence length="389" mass="41207">MSIKHARTTLALTVAAGLTLAACGGGSPEAATAEPAEASPLDTVGIEELHTQAQEEGEVRVYAFTSRIASVEKAFEETYPGVDLIPTDISSTEQIARLKAEATAGTTTADVAYLSDAPVVLTDLMSEGLLTNYVPPRVAEALPKEFAEPLVANRLSTKTLMYNEEAHPDGAPVTNLWELTGDEWKGRVVMVDPQVRGDYLDLATEVVLRADEMAAAYEELNGSAIALDEGVNNAGEQWLKDLYANDLVLVDDTDTVNAAIGETGQKNPPIGFTSYSDRRDNEDEGWALQAATGVAPAPGIAFPALLAVTKDAENPAAARLLIDFLMGDDSETGGAGFEPFYVAGDYPTRTDVLAPEGAVSLEELGAWSIDPAQVAEIRSDVADYLLTLS</sequence>
<accession>A0A9X1NCB2</accession>
<protein>
    <submittedName>
        <fullName evidence="3">ABC transporter substrate-binding protein</fullName>
    </submittedName>
</protein>
<dbReference type="PROSITE" id="PS51257">
    <property type="entry name" value="PROKAR_LIPOPROTEIN"/>
    <property type="match status" value="1"/>
</dbReference>
<comment type="caution">
    <text evidence="3">The sequence shown here is derived from an EMBL/GenBank/DDBJ whole genome shotgun (WGS) entry which is preliminary data.</text>
</comment>
<proteinExistence type="predicted"/>
<evidence type="ECO:0000256" key="2">
    <source>
        <dbReference type="SAM" id="SignalP"/>
    </source>
</evidence>
<dbReference type="PANTHER" id="PTHR30006">
    <property type="entry name" value="THIAMINE-BINDING PERIPLASMIC PROTEIN-RELATED"/>
    <property type="match status" value="1"/>
</dbReference>
<evidence type="ECO:0000313" key="3">
    <source>
        <dbReference type="EMBL" id="MCD5311219.1"/>
    </source>
</evidence>
<dbReference type="Pfam" id="PF13531">
    <property type="entry name" value="SBP_bac_11"/>
    <property type="match status" value="1"/>
</dbReference>
<feature type="signal peptide" evidence="2">
    <location>
        <begin position="1"/>
        <end position="21"/>
    </location>
</feature>
<dbReference type="Proteomes" id="UP001138997">
    <property type="component" value="Unassembled WGS sequence"/>
</dbReference>
<dbReference type="AlphaFoldDB" id="A0A9X1NCB2"/>
<dbReference type="EMBL" id="JAJOMB010000004">
    <property type="protein sequence ID" value="MCD5311219.1"/>
    <property type="molecule type" value="Genomic_DNA"/>
</dbReference>
<dbReference type="Gene3D" id="3.40.190.10">
    <property type="entry name" value="Periplasmic binding protein-like II"/>
    <property type="match status" value="3"/>
</dbReference>
<gene>
    <name evidence="3" type="ORF">LR394_09940</name>
</gene>
<feature type="chain" id="PRO_5040891356" evidence="2">
    <location>
        <begin position="22"/>
        <end position="389"/>
    </location>
</feature>